<dbReference type="InterPro" id="IPR013783">
    <property type="entry name" value="Ig-like_fold"/>
</dbReference>
<dbReference type="SUPFAM" id="SSF117074">
    <property type="entry name" value="Hypothetical protein PA1324"/>
    <property type="match status" value="1"/>
</dbReference>
<evidence type="ECO:0000313" key="3">
    <source>
        <dbReference type="Proteomes" id="UP000325286"/>
    </source>
</evidence>
<accession>A0A5B9R766</accession>
<dbReference type="OrthoDB" id="237985at2"/>
<dbReference type="Proteomes" id="UP000325286">
    <property type="component" value="Chromosome"/>
</dbReference>
<name>A0A5B9R766_9BACT</name>
<dbReference type="SUPFAM" id="SSF69322">
    <property type="entry name" value="Tricorn protease domain 2"/>
    <property type="match status" value="1"/>
</dbReference>
<reference evidence="2 3" key="1">
    <citation type="submission" date="2019-08" db="EMBL/GenBank/DDBJ databases">
        <title>Deep-cultivation of Planctomycetes and their phenomic and genomic characterization uncovers novel biology.</title>
        <authorList>
            <person name="Wiegand S."/>
            <person name="Jogler M."/>
            <person name="Boedeker C."/>
            <person name="Pinto D."/>
            <person name="Vollmers J."/>
            <person name="Rivas-Marin E."/>
            <person name="Kohn T."/>
            <person name="Peeters S.H."/>
            <person name="Heuer A."/>
            <person name="Rast P."/>
            <person name="Oberbeckmann S."/>
            <person name="Bunk B."/>
            <person name="Jeske O."/>
            <person name="Meyerdierks A."/>
            <person name="Storesund J.E."/>
            <person name="Kallscheuer N."/>
            <person name="Luecker S."/>
            <person name="Lage O.M."/>
            <person name="Pohl T."/>
            <person name="Merkel B.J."/>
            <person name="Hornburger P."/>
            <person name="Mueller R.-W."/>
            <person name="Bruemmer F."/>
            <person name="Labrenz M."/>
            <person name="Spormann A.M."/>
            <person name="Op den Camp H."/>
            <person name="Overmann J."/>
            <person name="Amann R."/>
            <person name="Jetten M.S.M."/>
            <person name="Mascher T."/>
            <person name="Medema M.H."/>
            <person name="Devos D.P."/>
            <person name="Kaster A.-K."/>
            <person name="Ovreas L."/>
            <person name="Rohde M."/>
            <person name="Galperin M.Y."/>
            <person name="Jogler C."/>
        </authorList>
    </citation>
    <scope>NUCLEOTIDE SEQUENCE [LARGE SCALE GENOMIC DNA]</scope>
    <source>
        <strain evidence="2 3">UC8</strain>
    </source>
</reference>
<dbReference type="KEGG" id="rul:UC8_43270"/>
<dbReference type="Gene3D" id="2.60.40.60">
    <property type="entry name" value="Cadherins"/>
    <property type="match status" value="1"/>
</dbReference>
<dbReference type="EMBL" id="CP042914">
    <property type="protein sequence ID" value="QEG42293.1"/>
    <property type="molecule type" value="Genomic_DNA"/>
</dbReference>
<dbReference type="GO" id="GO:0000272">
    <property type="term" value="P:polysaccharide catabolic process"/>
    <property type="evidence" value="ECO:0007669"/>
    <property type="project" value="InterPro"/>
</dbReference>
<proteinExistence type="predicted"/>
<dbReference type="GO" id="GO:0004553">
    <property type="term" value="F:hydrolase activity, hydrolyzing O-glycosyl compounds"/>
    <property type="evidence" value="ECO:0007669"/>
    <property type="project" value="InterPro"/>
</dbReference>
<dbReference type="Gene3D" id="1.10.1330.10">
    <property type="entry name" value="Dockerin domain"/>
    <property type="match status" value="1"/>
</dbReference>
<dbReference type="SUPFAM" id="SSF63446">
    <property type="entry name" value="Type I dockerin domain"/>
    <property type="match status" value="1"/>
</dbReference>
<dbReference type="InterPro" id="IPR036439">
    <property type="entry name" value="Dockerin_dom_sf"/>
</dbReference>
<evidence type="ECO:0000256" key="1">
    <source>
        <dbReference type="SAM" id="MobiDB-lite"/>
    </source>
</evidence>
<feature type="region of interest" description="Disordered" evidence="1">
    <location>
        <begin position="918"/>
        <end position="988"/>
    </location>
</feature>
<dbReference type="AlphaFoldDB" id="A0A5B9R766"/>
<protein>
    <submittedName>
        <fullName evidence="2">Dockerin type I repeat protein</fullName>
    </submittedName>
</protein>
<evidence type="ECO:0000313" key="2">
    <source>
        <dbReference type="EMBL" id="QEG42293.1"/>
    </source>
</evidence>
<dbReference type="Pfam" id="PF00404">
    <property type="entry name" value="Dockerin_1"/>
    <property type="match status" value="1"/>
</dbReference>
<dbReference type="InterPro" id="IPR002105">
    <property type="entry name" value="Dockerin_1_rpt"/>
</dbReference>
<keyword evidence="3" id="KW-1185">Reference proteome</keyword>
<sequence>MSHSHDRRPPRRTRLPRLRQRRSLTLERLCDRRVLAAITGIVFEDANETLRLDDGETGLEDRIVYLDLNQDGRPGMGEPLQRTTAEGGFQFDNLEVGDYVVRLYNGTASQRQTFPVAPQLEDNLLQISDVQLQTTSSDGALVYGLVDNSVARIDHQTGDIQTLSLGGPGHAIHPLPDGDLLVLADAAKNPINAAWVVSFDESLVTPLDLGLQPGESGWASATLNAQGRGVLTAYNDAGQPSALRSLVFENGQLHATTTPFEVVAGTSTLSSGEGTLTLFAIPQEDGLQLIQWSNATGEVIPDTLTTITDGVQLEAFDEDSGLTVVRTNDDELLVLDAANGYATLDRIEGVQGPIVLDGLRDILYGQDEDTNLVIYDIQAMEITAVVNMPLPRAGEMTLIDEGRAILLGGDYAVLRVQLDRATGHLVQLASEEASADLLFGLFVQEENTAPVFQSSPVFQTAEDTPLLRGEPTLLTHGVDQDVNDRFIVLKASDPGAGTVRVGAGGNFVYNPAQDVFGQDQFEILLHDGRSVSAPTPVRINIAPVNDPIGPILVDLPPVIPEDIQPGVPLGVIDIVNVDAGEQIDIQVLDQRFLIENGQLVLADGVQLDFEGGVLEELTITATHTILSEDPEEAYYETISTTVPLQIGDVNEPVLGVNVNRPLHVTENSPGFGWLAELYAIDQDYVGDYTYEVDDERFEIADDQIRLKPDVALDHETDDGMEITITVHDGPFQASDKFPVHVADLNEVITGIAFPANTIRERIEGAVVGQMRVDDPDQPTTARLTVDDSRFEFVGTTLKLRDGVSVRADVPLISLVLTVTDESYPRFTEDLPVELTVLENPLPFHNESYPLDVDGSGGVDPNDVLQIINYLNQHGPGPIERPNVSGAPVYYDVNGDGMVTPLDALLVINQLNLENRKQVDSTVGGDEPPQSESPQGEAPQGKAGLDSFAAGPSPASSEAIDQAVLSYYVFDDPDEDEESLFDDGPEQLG</sequence>
<gene>
    <name evidence="2" type="ORF">UC8_43270</name>
</gene>
<feature type="compositionally biased region" description="Acidic residues" evidence="1">
    <location>
        <begin position="970"/>
        <end position="988"/>
    </location>
</feature>
<organism evidence="2 3">
    <name type="scientific">Roseimaritima ulvae</name>
    <dbReference type="NCBI Taxonomy" id="980254"/>
    <lineage>
        <taxon>Bacteria</taxon>
        <taxon>Pseudomonadati</taxon>
        <taxon>Planctomycetota</taxon>
        <taxon>Planctomycetia</taxon>
        <taxon>Pirellulales</taxon>
        <taxon>Pirellulaceae</taxon>
        <taxon>Roseimaritima</taxon>
    </lineage>
</organism>
<dbReference type="Gene3D" id="2.60.40.10">
    <property type="entry name" value="Immunoglobulins"/>
    <property type="match status" value="1"/>
</dbReference>
<dbReference type="Pfam" id="PF17963">
    <property type="entry name" value="Big_9"/>
    <property type="match status" value="1"/>
</dbReference>